<keyword evidence="3" id="KW-1185">Reference proteome</keyword>
<accession>A0ABV2Z6R1</accession>
<dbReference type="InterPro" id="IPR010982">
    <property type="entry name" value="Lambda_DNA-bd_dom_sf"/>
</dbReference>
<protein>
    <submittedName>
        <fullName evidence="2">Helix-turn-helix domain-containing protein</fullName>
    </submittedName>
</protein>
<evidence type="ECO:0000313" key="3">
    <source>
        <dbReference type="Proteomes" id="UP001550853"/>
    </source>
</evidence>
<feature type="domain" description="HTH cro/C1-type" evidence="1">
    <location>
        <begin position="33"/>
        <end position="80"/>
    </location>
</feature>
<dbReference type="SMART" id="SM00530">
    <property type="entry name" value="HTH_XRE"/>
    <property type="match status" value="1"/>
</dbReference>
<organism evidence="2 3">
    <name type="scientific">Streptomyces catenulae</name>
    <dbReference type="NCBI Taxonomy" id="66875"/>
    <lineage>
        <taxon>Bacteria</taxon>
        <taxon>Bacillati</taxon>
        <taxon>Actinomycetota</taxon>
        <taxon>Actinomycetes</taxon>
        <taxon>Kitasatosporales</taxon>
        <taxon>Streptomycetaceae</taxon>
        <taxon>Streptomyces</taxon>
    </lineage>
</organism>
<evidence type="ECO:0000259" key="1">
    <source>
        <dbReference type="PROSITE" id="PS50943"/>
    </source>
</evidence>
<dbReference type="Gene3D" id="1.10.260.40">
    <property type="entry name" value="lambda repressor-like DNA-binding domains"/>
    <property type="match status" value="1"/>
</dbReference>
<dbReference type="Pfam" id="PF01381">
    <property type="entry name" value="HTH_3"/>
    <property type="match status" value="1"/>
</dbReference>
<sequence length="110" mass="11058">MGYFTRDEDRTGLAAAQVARQCTASLSGLLAGLGMTRSDLAKAMGVSPGRVSQILSGDANLTVRTLAAAAQALDADVEIVFKPRPQSAQTLAQGAGATSLVGGSGSAARH</sequence>
<evidence type="ECO:0000313" key="2">
    <source>
        <dbReference type="EMBL" id="MEU3713694.1"/>
    </source>
</evidence>
<proteinExistence type="predicted"/>
<dbReference type="Proteomes" id="UP001550853">
    <property type="component" value="Unassembled WGS sequence"/>
</dbReference>
<gene>
    <name evidence="2" type="ORF">AB0E61_26815</name>
</gene>
<name>A0ABV2Z6R1_9ACTN</name>
<dbReference type="InterPro" id="IPR001387">
    <property type="entry name" value="Cro/C1-type_HTH"/>
</dbReference>
<dbReference type="EMBL" id="JBEZVI010000029">
    <property type="protein sequence ID" value="MEU3713694.1"/>
    <property type="molecule type" value="Genomic_DNA"/>
</dbReference>
<dbReference type="SUPFAM" id="SSF47413">
    <property type="entry name" value="lambda repressor-like DNA-binding domains"/>
    <property type="match status" value="1"/>
</dbReference>
<comment type="caution">
    <text evidence="2">The sequence shown here is derived from an EMBL/GenBank/DDBJ whole genome shotgun (WGS) entry which is preliminary data.</text>
</comment>
<dbReference type="RefSeq" id="WP_051739952.1">
    <property type="nucleotide sequence ID" value="NZ_JBEZVI010000029.1"/>
</dbReference>
<reference evidence="2 3" key="1">
    <citation type="submission" date="2024-06" db="EMBL/GenBank/DDBJ databases">
        <title>The Natural Products Discovery Center: Release of the First 8490 Sequenced Strains for Exploring Actinobacteria Biosynthetic Diversity.</title>
        <authorList>
            <person name="Kalkreuter E."/>
            <person name="Kautsar S.A."/>
            <person name="Yang D."/>
            <person name="Bader C.D."/>
            <person name="Teijaro C.N."/>
            <person name="Fluegel L."/>
            <person name="Davis C.M."/>
            <person name="Simpson J.R."/>
            <person name="Lauterbach L."/>
            <person name="Steele A.D."/>
            <person name="Gui C."/>
            <person name="Meng S."/>
            <person name="Li G."/>
            <person name="Viehrig K."/>
            <person name="Ye F."/>
            <person name="Su P."/>
            <person name="Kiefer A.F."/>
            <person name="Nichols A."/>
            <person name="Cepeda A.J."/>
            <person name="Yan W."/>
            <person name="Fan B."/>
            <person name="Jiang Y."/>
            <person name="Adhikari A."/>
            <person name="Zheng C.-J."/>
            <person name="Schuster L."/>
            <person name="Cowan T.M."/>
            <person name="Smanski M.J."/>
            <person name="Chevrette M.G."/>
            <person name="De Carvalho L.P.S."/>
            <person name="Shen B."/>
        </authorList>
    </citation>
    <scope>NUCLEOTIDE SEQUENCE [LARGE SCALE GENOMIC DNA]</scope>
    <source>
        <strain evidence="2 3">NPDC033039</strain>
    </source>
</reference>
<dbReference type="PROSITE" id="PS50943">
    <property type="entry name" value="HTH_CROC1"/>
    <property type="match status" value="1"/>
</dbReference>
<dbReference type="CDD" id="cd00093">
    <property type="entry name" value="HTH_XRE"/>
    <property type="match status" value="1"/>
</dbReference>